<evidence type="ECO:0000256" key="1">
    <source>
        <dbReference type="SAM" id="MobiDB-lite"/>
    </source>
</evidence>
<evidence type="ECO:0000313" key="2">
    <source>
        <dbReference type="EMBL" id="CEJ94015.1"/>
    </source>
</evidence>
<feature type="region of interest" description="Disordered" evidence="1">
    <location>
        <begin position="48"/>
        <end position="67"/>
    </location>
</feature>
<proteinExistence type="predicted"/>
<dbReference type="HOGENOM" id="CLU_602943_0_0_1"/>
<organism evidence="2 3">
    <name type="scientific">[Torrubiella] hemipterigena</name>
    <dbReference type="NCBI Taxonomy" id="1531966"/>
    <lineage>
        <taxon>Eukaryota</taxon>
        <taxon>Fungi</taxon>
        <taxon>Dikarya</taxon>
        <taxon>Ascomycota</taxon>
        <taxon>Pezizomycotina</taxon>
        <taxon>Sordariomycetes</taxon>
        <taxon>Hypocreomycetidae</taxon>
        <taxon>Hypocreales</taxon>
        <taxon>Clavicipitaceae</taxon>
        <taxon>Clavicipitaceae incertae sedis</taxon>
        <taxon>'Torrubiella' clade</taxon>
    </lineage>
</organism>
<reference evidence="2 3" key="1">
    <citation type="journal article" date="2015" name="Genome Announc.">
        <title>Draft Genome Sequence and Gene Annotation of the Entomopathogenic Fungus Verticillium hemipterigenum.</title>
        <authorList>
            <person name="Horn F."/>
            <person name="Habel A."/>
            <person name="Scharf D.H."/>
            <person name="Dworschak J."/>
            <person name="Brakhage A.A."/>
            <person name="Guthke R."/>
            <person name="Hertweck C."/>
            <person name="Linde J."/>
        </authorList>
    </citation>
    <scope>NUCLEOTIDE SEQUENCE [LARGE SCALE GENOMIC DNA]</scope>
</reference>
<protein>
    <submittedName>
        <fullName evidence="2">Uncharacterized protein</fullName>
    </submittedName>
</protein>
<dbReference type="EMBL" id="CDHN01000006">
    <property type="protein sequence ID" value="CEJ94015.1"/>
    <property type="molecule type" value="Genomic_DNA"/>
</dbReference>
<dbReference type="Proteomes" id="UP000039046">
    <property type="component" value="Unassembled WGS sequence"/>
</dbReference>
<accession>A0A0A1TQA0</accession>
<evidence type="ECO:0000313" key="3">
    <source>
        <dbReference type="Proteomes" id="UP000039046"/>
    </source>
</evidence>
<sequence>MYCNHCVLKRCIKPVIMNVVCRCELLLQQASIHTDNATNQVPIAVVTNPVSNNDTSTSSTDRQSRGAAASFTVRSAEVLNNGRVDLGGNSLGPAASVEEVTSTQEVDEEGGNVLVVLVAVVRHTGKQETLLGGTLKVAVAEVDLLFNVLTLANLIEVLDAELAAADLTILAVIRPSSGINAPAAAVVLTTERVINVETTDEDNTAASLTKSRDDGLGEPAVLAPVNHALEVTAGILVAALAGTFTLNAHEDCLAWVSVQKLVDLLEHVGEVLGAGQRDGECAVDKGELVVIGVGRYTDIHESNTVLELLGNTNSLASNRGQGSVAGGRVVGARDGEDRQGPVIVELTHPRVETGARVDGHEGVLGNIDDSKLVGAIVELLHSGGATRRAGNIGLVAVVLGLEGQAEDLLVVICDANLSALRGKGINVNIDVISASGVALGVKFGVGSGIDQVGE</sequence>
<gene>
    <name evidence="2" type="ORF">VHEMI09572</name>
</gene>
<name>A0A0A1TQA0_9HYPO</name>
<feature type="compositionally biased region" description="Low complexity" evidence="1">
    <location>
        <begin position="48"/>
        <end position="61"/>
    </location>
</feature>
<dbReference type="AlphaFoldDB" id="A0A0A1TQA0"/>
<keyword evidence="3" id="KW-1185">Reference proteome</keyword>